<dbReference type="PANTHER" id="PTHR43861">
    <property type="entry name" value="TRANS-ACONITATE 2-METHYLTRANSFERASE-RELATED"/>
    <property type="match status" value="1"/>
</dbReference>
<dbReference type="Pfam" id="PF13649">
    <property type="entry name" value="Methyltransf_25"/>
    <property type="match status" value="1"/>
</dbReference>
<dbReference type="InterPro" id="IPR029063">
    <property type="entry name" value="SAM-dependent_MTases_sf"/>
</dbReference>
<dbReference type="Gene3D" id="3.40.50.150">
    <property type="entry name" value="Vaccinia Virus protein VP39"/>
    <property type="match status" value="1"/>
</dbReference>
<proteinExistence type="predicted"/>
<reference evidence="4" key="1">
    <citation type="submission" date="2020-12" db="EMBL/GenBank/DDBJ databases">
        <title>Sedimentitalea sp. nov., isolated from sand in Incheon.</title>
        <authorList>
            <person name="Kim W."/>
        </authorList>
    </citation>
    <scope>NUCLEOTIDE SEQUENCE</scope>
    <source>
        <strain evidence="4">CAU 1593</strain>
    </source>
</reference>
<protein>
    <submittedName>
        <fullName evidence="4">Methyltransferase domain-containing protein</fullName>
    </submittedName>
</protein>
<keyword evidence="1 4" id="KW-0489">Methyltransferase</keyword>
<dbReference type="GO" id="GO:0032259">
    <property type="term" value="P:methylation"/>
    <property type="evidence" value="ECO:0007669"/>
    <property type="project" value="UniProtKB-KW"/>
</dbReference>
<evidence type="ECO:0000256" key="2">
    <source>
        <dbReference type="ARBA" id="ARBA00022679"/>
    </source>
</evidence>
<evidence type="ECO:0000259" key="3">
    <source>
        <dbReference type="Pfam" id="PF13649"/>
    </source>
</evidence>
<dbReference type="Proteomes" id="UP000619079">
    <property type="component" value="Unassembled WGS sequence"/>
</dbReference>
<evidence type="ECO:0000313" key="4">
    <source>
        <dbReference type="EMBL" id="MBJ6372438.1"/>
    </source>
</evidence>
<name>A0A8J7ILA1_9RHOB</name>
<keyword evidence="5" id="KW-1185">Reference proteome</keyword>
<dbReference type="SUPFAM" id="SSF53335">
    <property type="entry name" value="S-adenosyl-L-methionine-dependent methyltransferases"/>
    <property type="match status" value="1"/>
</dbReference>
<dbReference type="PANTHER" id="PTHR43861:SF1">
    <property type="entry name" value="TRANS-ACONITATE 2-METHYLTRANSFERASE"/>
    <property type="match status" value="1"/>
</dbReference>
<comment type="caution">
    <text evidence="4">The sequence shown here is derived from an EMBL/GenBank/DDBJ whole genome shotgun (WGS) entry which is preliminary data.</text>
</comment>
<dbReference type="RefSeq" id="WP_199025315.1">
    <property type="nucleotide sequence ID" value="NZ_JAELVR010000008.1"/>
</dbReference>
<dbReference type="CDD" id="cd02440">
    <property type="entry name" value="AdoMet_MTases"/>
    <property type="match status" value="1"/>
</dbReference>
<feature type="domain" description="Methyltransferase" evidence="3">
    <location>
        <begin position="44"/>
        <end position="136"/>
    </location>
</feature>
<dbReference type="AlphaFoldDB" id="A0A8J7ILA1"/>
<dbReference type="InterPro" id="IPR041698">
    <property type="entry name" value="Methyltransf_25"/>
</dbReference>
<evidence type="ECO:0000313" key="5">
    <source>
        <dbReference type="Proteomes" id="UP000619079"/>
    </source>
</evidence>
<gene>
    <name evidence="4" type="ORF">JF290_12955</name>
</gene>
<keyword evidence="2" id="KW-0808">Transferase</keyword>
<organism evidence="4 5">
    <name type="scientific">Sedimentitalea arenosa</name>
    <dbReference type="NCBI Taxonomy" id="2798803"/>
    <lineage>
        <taxon>Bacteria</taxon>
        <taxon>Pseudomonadati</taxon>
        <taxon>Pseudomonadota</taxon>
        <taxon>Alphaproteobacteria</taxon>
        <taxon>Rhodobacterales</taxon>
        <taxon>Paracoccaceae</taxon>
        <taxon>Sedimentitalea</taxon>
    </lineage>
</organism>
<sequence>MSDSASFWDRHAARYAKRQIRNQAAYEETLAHARRYLSPTDRAIELGCGTGTTALLLADSVSHLTGIDLSGKMIEIARDKAAADGVANVEFAISDARADQFEESAFDVVLAFNLIHLLSDAEEAARDVRRLLKPGGVFVSKTPCLAQETVFLRPLVWVLRRIGIAPPVAFLSFETLEQAISSAGLDIIETALYPATSSSRFIVARRPEDH</sequence>
<accession>A0A8J7ILA1</accession>
<evidence type="ECO:0000256" key="1">
    <source>
        <dbReference type="ARBA" id="ARBA00022603"/>
    </source>
</evidence>
<dbReference type="EMBL" id="JAELVR010000008">
    <property type="protein sequence ID" value="MBJ6372438.1"/>
    <property type="molecule type" value="Genomic_DNA"/>
</dbReference>
<dbReference type="GO" id="GO:0008168">
    <property type="term" value="F:methyltransferase activity"/>
    <property type="evidence" value="ECO:0007669"/>
    <property type="project" value="UniProtKB-KW"/>
</dbReference>